<protein>
    <recommendedName>
        <fullName evidence="6">THAP-type domain-containing protein</fullName>
    </recommendedName>
</protein>
<evidence type="ECO:0000256" key="1">
    <source>
        <dbReference type="ARBA" id="ARBA00022723"/>
    </source>
</evidence>
<sequence>MPVIQKCFVPNCGFTSADMPPRIFFNVPRSEFRHQWFAAAGKKPADEGKRLSLKTILYCCDAHFDLHYDVDDYEVFKICKAQGSEAPQLRLKKGVIPHIFPTVTPSDENLFEENIEPERENTPVAVKVPL</sequence>
<organism evidence="7 8">
    <name type="scientific">Bemisia tabaci</name>
    <name type="common">Sweetpotato whitefly</name>
    <name type="synonym">Aleurodes tabaci</name>
    <dbReference type="NCBI Taxonomy" id="7038"/>
    <lineage>
        <taxon>Eukaryota</taxon>
        <taxon>Metazoa</taxon>
        <taxon>Ecdysozoa</taxon>
        <taxon>Arthropoda</taxon>
        <taxon>Hexapoda</taxon>
        <taxon>Insecta</taxon>
        <taxon>Pterygota</taxon>
        <taxon>Neoptera</taxon>
        <taxon>Paraneoptera</taxon>
        <taxon>Hemiptera</taxon>
        <taxon>Sternorrhyncha</taxon>
        <taxon>Aleyrodoidea</taxon>
        <taxon>Aleyrodidae</taxon>
        <taxon>Aleyrodinae</taxon>
        <taxon>Bemisia</taxon>
    </lineage>
</organism>
<keyword evidence="4 5" id="KW-0238">DNA-binding</keyword>
<evidence type="ECO:0000256" key="2">
    <source>
        <dbReference type="ARBA" id="ARBA00022771"/>
    </source>
</evidence>
<comment type="caution">
    <text evidence="7">The sequence shown here is derived from an EMBL/GenBank/DDBJ whole genome shotgun (WGS) entry which is preliminary data.</text>
</comment>
<gene>
    <name evidence="7" type="ORF">BEMITA_LOCUS234</name>
</gene>
<keyword evidence="1" id="KW-0479">Metal-binding</keyword>
<dbReference type="AlphaFoldDB" id="A0AAI8UU82"/>
<dbReference type="Pfam" id="PF05485">
    <property type="entry name" value="THAP"/>
    <property type="match status" value="1"/>
</dbReference>
<dbReference type="GO" id="GO:0003677">
    <property type="term" value="F:DNA binding"/>
    <property type="evidence" value="ECO:0007669"/>
    <property type="project" value="UniProtKB-UniRule"/>
</dbReference>
<dbReference type="SMART" id="SM00980">
    <property type="entry name" value="THAP"/>
    <property type="match status" value="1"/>
</dbReference>
<dbReference type="EMBL" id="CAKKNF020000137">
    <property type="protein sequence ID" value="CAH0751755.1"/>
    <property type="molecule type" value="Genomic_DNA"/>
</dbReference>
<name>A0AAI8UU82_BEMTA</name>
<accession>A0AAI8UU82</accession>
<evidence type="ECO:0000259" key="6">
    <source>
        <dbReference type="PROSITE" id="PS50950"/>
    </source>
</evidence>
<evidence type="ECO:0000313" key="7">
    <source>
        <dbReference type="EMBL" id="CAH0751755.1"/>
    </source>
</evidence>
<evidence type="ECO:0000256" key="3">
    <source>
        <dbReference type="ARBA" id="ARBA00022833"/>
    </source>
</evidence>
<dbReference type="SUPFAM" id="SSF57716">
    <property type="entry name" value="Glucocorticoid receptor-like (DNA-binding domain)"/>
    <property type="match status" value="1"/>
</dbReference>
<evidence type="ECO:0000256" key="4">
    <source>
        <dbReference type="ARBA" id="ARBA00023125"/>
    </source>
</evidence>
<evidence type="ECO:0000256" key="5">
    <source>
        <dbReference type="PROSITE-ProRule" id="PRU00309"/>
    </source>
</evidence>
<dbReference type="PROSITE" id="PS50950">
    <property type="entry name" value="ZF_THAP"/>
    <property type="match status" value="1"/>
</dbReference>
<keyword evidence="3" id="KW-0862">Zinc</keyword>
<proteinExistence type="predicted"/>
<keyword evidence="2 5" id="KW-0863">Zinc-finger</keyword>
<dbReference type="GO" id="GO:0008270">
    <property type="term" value="F:zinc ion binding"/>
    <property type="evidence" value="ECO:0007669"/>
    <property type="project" value="UniProtKB-KW"/>
</dbReference>
<keyword evidence="8" id="KW-1185">Reference proteome</keyword>
<evidence type="ECO:0000313" key="8">
    <source>
        <dbReference type="Proteomes" id="UP001152759"/>
    </source>
</evidence>
<dbReference type="InterPro" id="IPR006612">
    <property type="entry name" value="THAP_Znf"/>
</dbReference>
<feature type="domain" description="THAP-type" evidence="6">
    <location>
        <begin position="1"/>
        <end position="100"/>
    </location>
</feature>
<reference evidence="7" key="1">
    <citation type="submission" date="2021-12" db="EMBL/GenBank/DDBJ databases">
        <authorList>
            <person name="King R."/>
        </authorList>
    </citation>
    <scope>NUCLEOTIDE SEQUENCE</scope>
</reference>
<dbReference type="Proteomes" id="UP001152759">
    <property type="component" value="Unassembled WGS sequence"/>
</dbReference>